<dbReference type="AlphaFoldDB" id="E2AK26"/>
<organism evidence="4">
    <name type="scientific">Camponotus floridanus</name>
    <name type="common">Florida carpenter ant</name>
    <dbReference type="NCBI Taxonomy" id="104421"/>
    <lineage>
        <taxon>Eukaryota</taxon>
        <taxon>Metazoa</taxon>
        <taxon>Ecdysozoa</taxon>
        <taxon>Arthropoda</taxon>
        <taxon>Hexapoda</taxon>
        <taxon>Insecta</taxon>
        <taxon>Pterygota</taxon>
        <taxon>Neoptera</taxon>
        <taxon>Endopterygota</taxon>
        <taxon>Hymenoptera</taxon>
        <taxon>Apocrita</taxon>
        <taxon>Aculeata</taxon>
        <taxon>Formicoidea</taxon>
        <taxon>Formicidae</taxon>
        <taxon>Formicinae</taxon>
        <taxon>Camponotus</taxon>
    </lineage>
</organism>
<sequence>MMLLVAICALFANIQAFPSHTLRLRDIYGLELGGDGPGTRSRPRTIISQLANRPPA</sequence>
<evidence type="ECO:0000256" key="2">
    <source>
        <dbReference type="SAM" id="SignalP"/>
    </source>
</evidence>
<reference evidence="3 4" key="1">
    <citation type="journal article" date="2010" name="Science">
        <title>Genomic comparison of the ants Camponotus floridanus and Harpegnathos saltator.</title>
        <authorList>
            <person name="Bonasio R."/>
            <person name="Zhang G."/>
            <person name="Ye C."/>
            <person name="Mutti N.S."/>
            <person name="Fang X."/>
            <person name="Qin N."/>
            <person name="Donahue G."/>
            <person name="Yang P."/>
            <person name="Li Q."/>
            <person name="Li C."/>
            <person name="Zhang P."/>
            <person name="Huang Z."/>
            <person name="Berger S.L."/>
            <person name="Reinberg D."/>
            <person name="Wang J."/>
            <person name="Liebig J."/>
        </authorList>
    </citation>
    <scope>NUCLEOTIDE SEQUENCE [LARGE SCALE GENOMIC DNA]</scope>
    <source>
        <strain evidence="4">C129</strain>
    </source>
</reference>
<feature type="compositionally biased region" description="Polar residues" evidence="1">
    <location>
        <begin position="46"/>
        <end position="56"/>
    </location>
</feature>
<proteinExistence type="predicted"/>
<protein>
    <submittedName>
        <fullName evidence="3">Uncharacterized protein</fullName>
    </submittedName>
</protein>
<gene>
    <name evidence="3" type="ORF">EAG_05042</name>
</gene>
<keyword evidence="4" id="KW-1185">Reference proteome</keyword>
<dbReference type="InParanoid" id="E2AK26"/>
<evidence type="ECO:0000313" key="3">
    <source>
        <dbReference type="EMBL" id="EFN66236.1"/>
    </source>
</evidence>
<evidence type="ECO:0000313" key="4">
    <source>
        <dbReference type="Proteomes" id="UP000000311"/>
    </source>
</evidence>
<evidence type="ECO:0000256" key="1">
    <source>
        <dbReference type="SAM" id="MobiDB-lite"/>
    </source>
</evidence>
<accession>E2AK26</accession>
<feature type="signal peptide" evidence="2">
    <location>
        <begin position="1"/>
        <end position="16"/>
    </location>
</feature>
<dbReference type="EMBL" id="GL440135">
    <property type="protein sequence ID" value="EFN66236.1"/>
    <property type="molecule type" value="Genomic_DNA"/>
</dbReference>
<feature type="chain" id="PRO_5003157230" evidence="2">
    <location>
        <begin position="17"/>
        <end position="56"/>
    </location>
</feature>
<keyword evidence="2" id="KW-0732">Signal</keyword>
<name>E2AK26_CAMFO</name>
<dbReference type="Proteomes" id="UP000000311">
    <property type="component" value="Unassembled WGS sequence"/>
</dbReference>
<feature type="region of interest" description="Disordered" evidence="1">
    <location>
        <begin position="33"/>
        <end position="56"/>
    </location>
</feature>